<dbReference type="EMBL" id="CP003364">
    <property type="protein sequence ID" value="AGA26420.1"/>
    <property type="molecule type" value="Genomic_DNA"/>
</dbReference>
<dbReference type="Pfam" id="PF00005">
    <property type="entry name" value="ABC_tran"/>
    <property type="match status" value="1"/>
</dbReference>
<dbReference type="Proteomes" id="UP000010798">
    <property type="component" value="Chromosome"/>
</dbReference>
<name>L0DC40_SINAD</name>
<dbReference type="InterPro" id="IPR017871">
    <property type="entry name" value="ABC_transporter-like_CS"/>
</dbReference>
<dbReference type="InterPro" id="IPR003593">
    <property type="entry name" value="AAA+_ATPase"/>
</dbReference>
<evidence type="ECO:0000259" key="4">
    <source>
        <dbReference type="PROSITE" id="PS50893"/>
    </source>
</evidence>
<evidence type="ECO:0000256" key="1">
    <source>
        <dbReference type="ARBA" id="ARBA00022448"/>
    </source>
</evidence>
<dbReference type="GO" id="GO:0022857">
    <property type="term" value="F:transmembrane transporter activity"/>
    <property type="evidence" value="ECO:0007669"/>
    <property type="project" value="TreeGrafter"/>
</dbReference>
<gene>
    <name evidence="5" type="ordered locus">Sinac_2085</name>
</gene>
<dbReference type="PANTHER" id="PTHR24220:SF659">
    <property type="entry name" value="TRANSPORTER, PUTATIVE-RELATED"/>
    <property type="match status" value="1"/>
</dbReference>
<reference evidence="5 6" key="1">
    <citation type="submission" date="2012-02" db="EMBL/GenBank/DDBJ databases">
        <title>Complete sequence of chromosome of Singulisphaera acidiphila DSM 18658.</title>
        <authorList>
            <consortium name="US DOE Joint Genome Institute (JGI-PGF)"/>
            <person name="Lucas S."/>
            <person name="Copeland A."/>
            <person name="Lapidus A."/>
            <person name="Glavina del Rio T."/>
            <person name="Dalin E."/>
            <person name="Tice H."/>
            <person name="Bruce D."/>
            <person name="Goodwin L."/>
            <person name="Pitluck S."/>
            <person name="Peters L."/>
            <person name="Ovchinnikova G."/>
            <person name="Chertkov O."/>
            <person name="Kyrpides N."/>
            <person name="Mavromatis K."/>
            <person name="Ivanova N."/>
            <person name="Brettin T."/>
            <person name="Detter J.C."/>
            <person name="Han C."/>
            <person name="Larimer F."/>
            <person name="Land M."/>
            <person name="Hauser L."/>
            <person name="Markowitz V."/>
            <person name="Cheng J.-F."/>
            <person name="Hugenholtz P."/>
            <person name="Woyke T."/>
            <person name="Wu D."/>
            <person name="Tindall B."/>
            <person name="Pomrenke H."/>
            <person name="Brambilla E."/>
            <person name="Klenk H.-P."/>
            <person name="Eisen J.A."/>
        </authorList>
    </citation>
    <scope>NUCLEOTIDE SEQUENCE [LARGE SCALE GENOMIC DNA]</scope>
    <source>
        <strain evidence="6">ATCC BAA-1392 / DSM 18658 / VKM B-2454 / MOB10</strain>
    </source>
</reference>
<dbReference type="InterPro" id="IPR003439">
    <property type="entry name" value="ABC_transporter-like_ATP-bd"/>
</dbReference>
<accession>L0DC40</accession>
<dbReference type="PANTHER" id="PTHR24220">
    <property type="entry name" value="IMPORT ATP-BINDING PROTEIN"/>
    <property type="match status" value="1"/>
</dbReference>
<protein>
    <submittedName>
        <fullName evidence="5">ABC-type antimicrobial peptide transport system, ATPase component</fullName>
    </submittedName>
</protein>
<dbReference type="AlphaFoldDB" id="L0DC40"/>
<dbReference type="InterPro" id="IPR017911">
    <property type="entry name" value="MacB-like_ATP-bd"/>
</dbReference>
<dbReference type="GO" id="GO:0005886">
    <property type="term" value="C:plasma membrane"/>
    <property type="evidence" value="ECO:0007669"/>
    <property type="project" value="TreeGrafter"/>
</dbReference>
<keyword evidence="2" id="KW-0547">Nucleotide-binding</keyword>
<dbReference type="PROSITE" id="PS50893">
    <property type="entry name" value="ABC_TRANSPORTER_2"/>
    <property type="match status" value="1"/>
</dbReference>
<dbReference type="GO" id="GO:0016887">
    <property type="term" value="F:ATP hydrolysis activity"/>
    <property type="evidence" value="ECO:0007669"/>
    <property type="project" value="InterPro"/>
</dbReference>
<sequence>MSSVAPALAAQNLHRAFGSGDEAVQVLRDVSIELYEGQVLLLMGPSGSGKSTLLAVLSGLLRPDQGQVRVLGKDLWRMREAERERFRLSHFGFVFQGFNLFPSLTASEQLEMVVRWGEGASRGEARRRVGEILERLGLGRRAHLRADRLSGGEKQRVAVGRALLKHPRFCFADEPTGSLDWGHGEQIIRLLQSAARDRGAVLFMVGHDPRLVPYADRVLHLVDGQLADETTPAPTPSEVPS</sequence>
<keyword evidence="6" id="KW-1185">Reference proteome</keyword>
<feature type="domain" description="ABC transporter" evidence="4">
    <location>
        <begin position="8"/>
        <end position="241"/>
    </location>
</feature>
<dbReference type="SUPFAM" id="SSF52540">
    <property type="entry name" value="P-loop containing nucleoside triphosphate hydrolases"/>
    <property type="match status" value="1"/>
</dbReference>
<keyword evidence="3" id="KW-0067">ATP-binding</keyword>
<dbReference type="PROSITE" id="PS00211">
    <property type="entry name" value="ABC_TRANSPORTER_1"/>
    <property type="match status" value="1"/>
</dbReference>
<dbReference type="InterPro" id="IPR015854">
    <property type="entry name" value="ABC_transpr_LolD-like"/>
</dbReference>
<dbReference type="eggNOG" id="COG1136">
    <property type="taxonomic scope" value="Bacteria"/>
</dbReference>
<dbReference type="HOGENOM" id="CLU_000604_1_22_0"/>
<organism evidence="5 6">
    <name type="scientific">Singulisphaera acidiphila (strain ATCC BAA-1392 / DSM 18658 / VKM B-2454 / MOB10)</name>
    <dbReference type="NCBI Taxonomy" id="886293"/>
    <lineage>
        <taxon>Bacteria</taxon>
        <taxon>Pseudomonadati</taxon>
        <taxon>Planctomycetota</taxon>
        <taxon>Planctomycetia</taxon>
        <taxon>Isosphaerales</taxon>
        <taxon>Isosphaeraceae</taxon>
        <taxon>Singulisphaera</taxon>
    </lineage>
</organism>
<evidence type="ECO:0000313" key="5">
    <source>
        <dbReference type="EMBL" id="AGA26420.1"/>
    </source>
</evidence>
<dbReference type="InterPro" id="IPR027417">
    <property type="entry name" value="P-loop_NTPase"/>
</dbReference>
<dbReference type="CDD" id="cd03255">
    <property type="entry name" value="ABC_MJ0796_LolCDE_FtsE"/>
    <property type="match status" value="1"/>
</dbReference>
<dbReference type="KEGG" id="saci:Sinac_2085"/>
<evidence type="ECO:0000256" key="2">
    <source>
        <dbReference type="ARBA" id="ARBA00022741"/>
    </source>
</evidence>
<dbReference type="GO" id="GO:0005524">
    <property type="term" value="F:ATP binding"/>
    <property type="evidence" value="ECO:0007669"/>
    <property type="project" value="UniProtKB-KW"/>
</dbReference>
<evidence type="ECO:0000256" key="3">
    <source>
        <dbReference type="ARBA" id="ARBA00022840"/>
    </source>
</evidence>
<dbReference type="OrthoDB" id="9786950at2"/>
<dbReference type="STRING" id="886293.Sinac_2085"/>
<proteinExistence type="predicted"/>
<dbReference type="Gene3D" id="3.40.50.300">
    <property type="entry name" value="P-loop containing nucleotide triphosphate hydrolases"/>
    <property type="match status" value="1"/>
</dbReference>
<keyword evidence="1" id="KW-0813">Transport</keyword>
<evidence type="ECO:0000313" key="6">
    <source>
        <dbReference type="Proteomes" id="UP000010798"/>
    </source>
</evidence>
<dbReference type="SMART" id="SM00382">
    <property type="entry name" value="AAA"/>
    <property type="match status" value="1"/>
</dbReference>
<dbReference type="RefSeq" id="WP_015245587.1">
    <property type="nucleotide sequence ID" value="NC_019892.1"/>
</dbReference>